<dbReference type="GO" id="GO:0047971">
    <property type="term" value="F:guanidinobutyrase activity"/>
    <property type="evidence" value="ECO:0007669"/>
    <property type="project" value="UniProtKB-ARBA"/>
</dbReference>
<evidence type="ECO:0000256" key="4">
    <source>
        <dbReference type="ARBA" id="ARBA00023211"/>
    </source>
</evidence>
<evidence type="ECO:0000256" key="2">
    <source>
        <dbReference type="ARBA" id="ARBA00022723"/>
    </source>
</evidence>
<dbReference type="PROSITE" id="PS51409">
    <property type="entry name" value="ARGINASE_2"/>
    <property type="match status" value="1"/>
</dbReference>
<feature type="binding site" evidence="5">
    <location>
        <position position="263"/>
    </location>
    <ligand>
        <name>Mn(2+)</name>
        <dbReference type="ChEBI" id="CHEBI:29035"/>
        <label>1</label>
    </ligand>
</feature>
<feature type="binding site" evidence="5">
    <location>
        <position position="174"/>
    </location>
    <ligand>
        <name>Mn(2+)</name>
        <dbReference type="ChEBI" id="CHEBI:29035"/>
        <label>1</label>
    </ligand>
</feature>
<dbReference type="SUPFAM" id="SSF52768">
    <property type="entry name" value="Arginase/deacetylase"/>
    <property type="match status" value="1"/>
</dbReference>
<dbReference type="GO" id="GO:0033389">
    <property type="term" value="P:putrescine biosynthetic process from arginine, via agmatine"/>
    <property type="evidence" value="ECO:0007669"/>
    <property type="project" value="TreeGrafter"/>
</dbReference>
<feature type="binding site" evidence="5">
    <location>
        <position position="265"/>
    </location>
    <ligand>
        <name>Mn(2+)</name>
        <dbReference type="ChEBI" id="CHEBI:29035"/>
        <label>1</label>
    </ligand>
</feature>
<dbReference type="NCBIfam" id="TIGR01230">
    <property type="entry name" value="agmatinase"/>
    <property type="match status" value="1"/>
</dbReference>
<keyword evidence="4 5" id="KW-0464">Manganese</keyword>
<dbReference type="AlphaFoldDB" id="A0A8B6CMS6"/>
<name>A0A8B6CMS6_MYTGA</name>
<dbReference type="GO" id="GO:0046872">
    <property type="term" value="F:metal ion binding"/>
    <property type="evidence" value="ECO:0007669"/>
    <property type="project" value="UniProtKB-KW"/>
</dbReference>
<dbReference type="EMBL" id="UYJE01002068">
    <property type="protein sequence ID" value="VDI07514.1"/>
    <property type="molecule type" value="Genomic_DNA"/>
</dbReference>
<dbReference type="PRINTS" id="PR00116">
    <property type="entry name" value="ARGINASE"/>
</dbReference>
<dbReference type="Pfam" id="PF00491">
    <property type="entry name" value="Arginase"/>
    <property type="match status" value="1"/>
</dbReference>
<dbReference type="OrthoDB" id="9992747at2759"/>
<gene>
    <name evidence="7" type="ORF">MGAL_10B027485</name>
</gene>
<dbReference type="Gene3D" id="3.40.800.10">
    <property type="entry name" value="Ureohydrolase domain"/>
    <property type="match status" value="1"/>
</dbReference>
<dbReference type="GO" id="GO:0008783">
    <property type="term" value="F:agmatinase activity"/>
    <property type="evidence" value="ECO:0007669"/>
    <property type="project" value="UniProtKB-EC"/>
</dbReference>
<dbReference type="PANTHER" id="PTHR11358:SF26">
    <property type="entry name" value="GUANIDINO ACID HYDROLASE, MITOCHONDRIAL"/>
    <property type="match status" value="1"/>
</dbReference>
<comment type="cofactor">
    <cofactor evidence="5">
        <name>Mn(2+)</name>
        <dbReference type="ChEBI" id="CHEBI:29035"/>
    </cofactor>
    <text evidence="5">Binds 2 manganese ions per subunit.</text>
</comment>
<dbReference type="PANTHER" id="PTHR11358">
    <property type="entry name" value="ARGINASE/AGMATINASE"/>
    <property type="match status" value="1"/>
</dbReference>
<comment type="similarity">
    <text evidence="1">Belongs to the arginase family. Agmatinase subfamily.</text>
</comment>
<dbReference type="PIRSF" id="PIRSF036979">
    <property type="entry name" value="Arginase"/>
    <property type="match status" value="1"/>
</dbReference>
<dbReference type="InterPro" id="IPR023696">
    <property type="entry name" value="Ureohydrolase_dom_sf"/>
</dbReference>
<keyword evidence="3 6" id="KW-0378">Hydrolase</keyword>
<dbReference type="PROSITE" id="PS01053">
    <property type="entry name" value="ARGINASE_1"/>
    <property type="match status" value="1"/>
</dbReference>
<reference evidence="7" key="1">
    <citation type="submission" date="2018-11" db="EMBL/GenBank/DDBJ databases">
        <authorList>
            <person name="Alioto T."/>
            <person name="Alioto T."/>
        </authorList>
    </citation>
    <scope>NUCLEOTIDE SEQUENCE</scope>
</reference>
<accession>A0A8B6CMS6</accession>
<organism evidence="7 8">
    <name type="scientific">Mytilus galloprovincialis</name>
    <name type="common">Mediterranean mussel</name>
    <dbReference type="NCBI Taxonomy" id="29158"/>
    <lineage>
        <taxon>Eukaryota</taxon>
        <taxon>Metazoa</taxon>
        <taxon>Spiralia</taxon>
        <taxon>Lophotrochozoa</taxon>
        <taxon>Mollusca</taxon>
        <taxon>Bivalvia</taxon>
        <taxon>Autobranchia</taxon>
        <taxon>Pteriomorphia</taxon>
        <taxon>Mytilida</taxon>
        <taxon>Mytiloidea</taxon>
        <taxon>Mytilidae</taxon>
        <taxon>Mytilinae</taxon>
        <taxon>Mytilus</taxon>
    </lineage>
</organism>
<keyword evidence="8" id="KW-1185">Reference proteome</keyword>
<feature type="binding site" evidence="5">
    <location>
        <position position="149"/>
    </location>
    <ligand>
        <name>Mn(2+)</name>
        <dbReference type="ChEBI" id="CHEBI:29035"/>
        <label>1</label>
    </ligand>
</feature>
<evidence type="ECO:0000256" key="5">
    <source>
        <dbReference type="PIRSR" id="PIRSR036979-1"/>
    </source>
</evidence>
<dbReference type="EC" id="3.5.3.11" evidence="7"/>
<keyword evidence="2 5" id="KW-0479">Metal-binding</keyword>
<dbReference type="InterPro" id="IPR006035">
    <property type="entry name" value="Ureohydrolase"/>
</dbReference>
<evidence type="ECO:0000313" key="8">
    <source>
        <dbReference type="Proteomes" id="UP000596742"/>
    </source>
</evidence>
<comment type="caution">
    <text evidence="7">The sequence shown here is derived from an EMBL/GenBank/DDBJ whole genome shotgun (WGS) entry which is preliminary data.</text>
</comment>
<evidence type="ECO:0000313" key="7">
    <source>
        <dbReference type="EMBL" id="VDI07514.1"/>
    </source>
</evidence>
<dbReference type="Proteomes" id="UP000596742">
    <property type="component" value="Unassembled WGS sequence"/>
</dbReference>
<protein>
    <submittedName>
        <fullName evidence="7">Agmatinase</fullName>
        <ecNumber evidence="7">3.5.3.11</ecNumber>
    </submittedName>
</protein>
<dbReference type="CDD" id="cd11592">
    <property type="entry name" value="Agmatinase_PAH"/>
    <property type="match status" value="1"/>
</dbReference>
<dbReference type="FunFam" id="3.40.800.10:FF:000002">
    <property type="entry name" value="Agmatinase"/>
    <property type="match status" value="1"/>
</dbReference>
<feature type="binding site" evidence="5">
    <location>
        <position position="172"/>
    </location>
    <ligand>
        <name>Mn(2+)</name>
        <dbReference type="ChEBI" id="CHEBI:29035"/>
        <label>1</label>
    </ligand>
</feature>
<dbReference type="InterPro" id="IPR005925">
    <property type="entry name" value="Agmatinase-rel"/>
</dbReference>
<evidence type="ECO:0000256" key="1">
    <source>
        <dbReference type="ARBA" id="ARBA00009227"/>
    </source>
</evidence>
<proteinExistence type="inferred from homology"/>
<evidence type="ECO:0000256" key="3">
    <source>
        <dbReference type="ARBA" id="ARBA00022801"/>
    </source>
</evidence>
<sequence>MGLKIRSLVSALKVNSRLFSTCNRLNQFNEPLSGHSMARAGGIASMMRLPVQETAEGLHACFVGVPLDIGTSNRSGTRYGPRQIRAESALIRKCNNATGASPFDSFQVADVGDVNINLYNLPKACEDIRKHFLKIINTGCIPLALGGDHTMTYPILQAIKEKHGPVGMVHIDAHSDTNDLMLGEKIAHGTPFRRAIEEGCLDGKRVIQIGLRGSGYSTSDYDWAKQQGFRCVQAHECWHKSLTPLMEEVRQMMGDKPVYISFDIDGLDPCYAPGTGTPEVGGLTVIQGLEILRGCRGLNVIGGDLVEVSPPYDTTGTTALVGANMLFEMLCVLPGVIYK</sequence>
<feature type="binding site" evidence="5">
    <location>
        <position position="176"/>
    </location>
    <ligand>
        <name>Mn(2+)</name>
        <dbReference type="ChEBI" id="CHEBI:29035"/>
        <label>1</label>
    </ligand>
</feature>
<dbReference type="InterPro" id="IPR020855">
    <property type="entry name" value="Ureohydrolase_Mn_BS"/>
</dbReference>
<evidence type="ECO:0000256" key="6">
    <source>
        <dbReference type="RuleBase" id="RU003684"/>
    </source>
</evidence>